<feature type="region of interest" description="Disordered" evidence="2">
    <location>
        <begin position="369"/>
        <end position="388"/>
    </location>
</feature>
<feature type="region of interest" description="Disordered" evidence="2">
    <location>
        <begin position="69"/>
        <end position="124"/>
    </location>
</feature>
<dbReference type="Proteomes" id="UP001454036">
    <property type="component" value="Unassembled WGS sequence"/>
</dbReference>
<organism evidence="3 4">
    <name type="scientific">Lithospermum erythrorhizon</name>
    <name type="common">Purple gromwell</name>
    <name type="synonym">Lithospermum officinale var. erythrorhizon</name>
    <dbReference type="NCBI Taxonomy" id="34254"/>
    <lineage>
        <taxon>Eukaryota</taxon>
        <taxon>Viridiplantae</taxon>
        <taxon>Streptophyta</taxon>
        <taxon>Embryophyta</taxon>
        <taxon>Tracheophyta</taxon>
        <taxon>Spermatophyta</taxon>
        <taxon>Magnoliopsida</taxon>
        <taxon>eudicotyledons</taxon>
        <taxon>Gunneridae</taxon>
        <taxon>Pentapetalae</taxon>
        <taxon>asterids</taxon>
        <taxon>lamiids</taxon>
        <taxon>Boraginales</taxon>
        <taxon>Boraginaceae</taxon>
        <taxon>Boraginoideae</taxon>
        <taxon>Lithospermeae</taxon>
        <taxon>Lithospermum</taxon>
    </lineage>
</organism>
<comment type="caution">
    <text evidence="3">The sequence shown here is derived from an EMBL/GenBank/DDBJ whole genome shotgun (WGS) entry which is preliminary data.</text>
</comment>
<accession>A0AAV3R0Z8</accession>
<dbReference type="EMBL" id="BAABME010006888">
    <property type="protein sequence ID" value="GAA0169554.1"/>
    <property type="molecule type" value="Genomic_DNA"/>
</dbReference>
<gene>
    <name evidence="3" type="ORF">LIER_24008</name>
</gene>
<evidence type="ECO:0000256" key="1">
    <source>
        <dbReference type="SAM" id="Coils"/>
    </source>
</evidence>
<evidence type="ECO:0000313" key="4">
    <source>
        <dbReference type="Proteomes" id="UP001454036"/>
    </source>
</evidence>
<reference evidence="3 4" key="1">
    <citation type="submission" date="2024-01" db="EMBL/GenBank/DDBJ databases">
        <title>The complete chloroplast genome sequence of Lithospermum erythrorhizon: insights into the phylogenetic relationship among Boraginaceae species and the maternal lineages of purple gromwells.</title>
        <authorList>
            <person name="Okada T."/>
            <person name="Watanabe K."/>
        </authorList>
    </citation>
    <scope>NUCLEOTIDE SEQUENCE [LARGE SCALE GENOMIC DNA]</scope>
</reference>
<sequence length="388" mass="42759">MDENVPKVWIPLGKANHPKPSATSLTTTQIATLKGLFTKQFEYKVYYEKGTLIHAGLIHDEEFDTTVSPLASWGSGRSGEEDPPPQADPAGQSVSLEKRPTSSGPKKPLFAKKKKKTALPPPLPSEIVDFSEGPILEEPSHTYYGGKNNPPICTGAVQAEGSNSVHVVKRGYSTNYLPLPYTLPGGLVINESSELQRNCEAFMAVKPLMLKQIGQSFDSFRDPLEIDGASMSRVIESMNDSCILACKVHEGLDREKVLKAQLEEARGECSNVEKIVFARDQETKRAEEAEDKMKEVQTTAEALAQQRVQEALENFKDTLEYKLAAGTKVVYCLFEFVKTYKDDTPSLVMNYQEFIQPYPSEWFAALSFDTPSSPEEGGSADPANPANV</sequence>
<name>A0AAV3R0Z8_LITER</name>
<keyword evidence="4" id="KW-1185">Reference proteome</keyword>
<proteinExistence type="predicted"/>
<protein>
    <submittedName>
        <fullName evidence="3">Uncharacterized protein</fullName>
    </submittedName>
</protein>
<feature type="coiled-coil region" evidence="1">
    <location>
        <begin position="255"/>
        <end position="306"/>
    </location>
</feature>
<evidence type="ECO:0000256" key="2">
    <source>
        <dbReference type="SAM" id="MobiDB-lite"/>
    </source>
</evidence>
<evidence type="ECO:0000313" key="3">
    <source>
        <dbReference type="EMBL" id="GAA0169554.1"/>
    </source>
</evidence>
<dbReference type="AlphaFoldDB" id="A0AAV3R0Z8"/>
<keyword evidence="1" id="KW-0175">Coiled coil</keyword>